<gene>
    <name evidence="1" type="ORF">ElyMa_005929400</name>
</gene>
<accession>A0AAV4G832</accession>
<sequence length="132" mass="15053">MVTSTTFQGLWQVLNYKLYQHVTCHTRNNKTLDLCFTTSKDAYHCTQLAPLGKSDHHLVLLRPRNTPLARREPPVKKTVLAWTADAWETLRPKLHRIGCTVPHYAFCLVTPTDGICRYNAVTWDTAATPYAV</sequence>
<protein>
    <submittedName>
        <fullName evidence="1">Endonuclease domain of the non-LTR retrotransposon LINE-1</fullName>
    </submittedName>
</protein>
<evidence type="ECO:0000313" key="1">
    <source>
        <dbReference type="EMBL" id="GFR81587.1"/>
    </source>
</evidence>
<dbReference type="EMBL" id="BMAT01011894">
    <property type="protein sequence ID" value="GFR81587.1"/>
    <property type="molecule type" value="Genomic_DNA"/>
</dbReference>
<reference evidence="1 2" key="1">
    <citation type="journal article" date="2021" name="Elife">
        <title>Chloroplast acquisition without the gene transfer in kleptoplastic sea slugs, Plakobranchus ocellatus.</title>
        <authorList>
            <person name="Maeda T."/>
            <person name="Takahashi S."/>
            <person name="Yoshida T."/>
            <person name="Shimamura S."/>
            <person name="Takaki Y."/>
            <person name="Nagai Y."/>
            <person name="Toyoda A."/>
            <person name="Suzuki Y."/>
            <person name="Arimoto A."/>
            <person name="Ishii H."/>
            <person name="Satoh N."/>
            <person name="Nishiyama T."/>
            <person name="Hasebe M."/>
            <person name="Maruyama T."/>
            <person name="Minagawa J."/>
            <person name="Obokata J."/>
            <person name="Shigenobu S."/>
        </authorList>
    </citation>
    <scope>NUCLEOTIDE SEQUENCE [LARGE SCALE GENOMIC DNA]</scope>
</reference>
<proteinExistence type="predicted"/>
<dbReference type="AlphaFoldDB" id="A0AAV4G832"/>
<keyword evidence="1" id="KW-0255">Endonuclease</keyword>
<organism evidence="1 2">
    <name type="scientific">Elysia marginata</name>
    <dbReference type="NCBI Taxonomy" id="1093978"/>
    <lineage>
        <taxon>Eukaryota</taxon>
        <taxon>Metazoa</taxon>
        <taxon>Spiralia</taxon>
        <taxon>Lophotrochozoa</taxon>
        <taxon>Mollusca</taxon>
        <taxon>Gastropoda</taxon>
        <taxon>Heterobranchia</taxon>
        <taxon>Euthyneura</taxon>
        <taxon>Panpulmonata</taxon>
        <taxon>Sacoglossa</taxon>
        <taxon>Placobranchoidea</taxon>
        <taxon>Plakobranchidae</taxon>
        <taxon>Elysia</taxon>
    </lineage>
</organism>
<keyword evidence="1" id="KW-0378">Hydrolase</keyword>
<name>A0AAV4G832_9GAST</name>
<dbReference type="GO" id="GO:0004519">
    <property type="term" value="F:endonuclease activity"/>
    <property type="evidence" value="ECO:0007669"/>
    <property type="project" value="UniProtKB-KW"/>
</dbReference>
<evidence type="ECO:0000313" key="2">
    <source>
        <dbReference type="Proteomes" id="UP000762676"/>
    </source>
</evidence>
<keyword evidence="2" id="KW-1185">Reference proteome</keyword>
<dbReference type="Proteomes" id="UP000762676">
    <property type="component" value="Unassembled WGS sequence"/>
</dbReference>
<keyword evidence="1" id="KW-0540">Nuclease</keyword>
<comment type="caution">
    <text evidence="1">The sequence shown here is derived from an EMBL/GenBank/DDBJ whole genome shotgun (WGS) entry which is preliminary data.</text>
</comment>